<dbReference type="PROSITE" id="PS51462">
    <property type="entry name" value="NUDIX"/>
    <property type="match status" value="1"/>
</dbReference>
<dbReference type="SUPFAM" id="SSF55811">
    <property type="entry name" value="Nudix"/>
    <property type="match status" value="1"/>
</dbReference>
<dbReference type="InParanoid" id="A0A0U5JBK2"/>
<evidence type="ECO:0000256" key="7">
    <source>
        <dbReference type="ARBA" id="ARBA00032272"/>
    </source>
</evidence>
<comment type="catalytic activity">
    <reaction evidence="1">
        <text>GDP-alpha-D-mannose + H2O = alpha-D-mannose 1-phosphate + GMP + 2 H(+)</text>
        <dbReference type="Rhea" id="RHEA:27978"/>
        <dbReference type="ChEBI" id="CHEBI:15377"/>
        <dbReference type="ChEBI" id="CHEBI:15378"/>
        <dbReference type="ChEBI" id="CHEBI:57527"/>
        <dbReference type="ChEBI" id="CHEBI:58115"/>
        <dbReference type="ChEBI" id="CHEBI:58409"/>
    </reaction>
</comment>
<dbReference type="Proteomes" id="UP000069902">
    <property type="component" value="Chromosome cPNK"/>
</dbReference>
<dbReference type="PATRIC" id="fig|389348.3.peg.1831"/>
<dbReference type="RefSeq" id="WP_158021757.1">
    <property type="nucleotide sequence ID" value="NZ_LN879502.1"/>
</dbReference>
<evidence type="ECO:0000259" key="8">
    <source>
        <dbReference type="PROSITE" id="PS51462"/>
    </source>
</evidence>
<reference evidence="10" key="1">
    <citation type="submission" date="2015-09" db="EMBL/GenBank/DDBJ databases">
        <authorList>
            <person name="Bertelli C."/>
        </authorList>
    </citation>
    <scope>NUCLEOTIDE SEQUENCE [LARGE SCALE GENOMIC DNA]</scope>
    <source>
        <strain evidence="10">KNic</strain>
    </source>
</reference>
<comment type="similarity">
    <text evidence="3">Belongs to the Nudix hydrolase family. NudK subfamily.</text>
</comment>
<evidence type="ECO:0000256" key="5">
    <source>
        <dbReference type="ARBA" id="ARBA00022801"/>
    </source>
</evidence>
<proteinExistence type="inferred from homology"/>
<dbReference type="PANTHER" id="PTHR11839:SF18">
    <property type="entry name" value="NUDIX HYDROLASE DOMAIN-CONTAINING PROTEIN"/>
    <property type="match status" value="1"/>
</dbReference>
<protein>
    <recommendedName>
        <fullName evidence="4">GDP-mannose pyrophosphatase</fullName>
    </recommendedName>
    <alternativeName>
        <fullName evidence="6">GDP-mannose hydrolase</fullName>
    </alternativeName>
    <alternativeName>
        <fullName evidence="7">GDPMK</fullName>
    </alternativeName>
</protein>
<dbReference type="GO" id="GO:0016787">
    <property type="term" value="F:hydrolase activity"/>
    <property type="evidence" value="ECO:0007669"/>
    <property type="project" value="UniProtKB-KW"/>
</dbReference>
<dbReference type="KEGG" id="pnl:PNK_1631"/>
<feature type="domain" description="Nudix hydrolase" evidence="8">
    <location>
        <begin position="44"/>
        <end position="176"/>
    </location>
</feature>
<evidence type="ECO:0000256" key="3">
    <source>
        <dbReference type="ARBA" id="ARBA00007275"/>
    </source>
</evidence>
<dbReference type="CDD" id="cd03424">
    <property type="entry name" value="NUDIX_ADPRase_Nudt5_UGPPase_Nudt14"/>
    <property type="match status" value="1"/>
</dbReference>
<name>A0A0U5JBK2_9BACT</name>
<dbReference type="Pfam" id="PF00293">
    <property type="entry name" value="NUDIX"/>
    <property type="match status" value="1"/>
</dbReference>
<accession>A0A0U5JBK2</accession>
<evidence type="ECO:0000313" key="9">
    <source>
        <dbReference type="EMBL" id="CUI17240.1"/>
    </source>
</evidence>
<dbReference type="GO" id="GO:0019693">
    <property type="term" value="P:ribose phosphate metabolic process"/>
    <property type="evidence" value="ECO:0007669"/>
    <property type="project" value="TreeGrafter"/>
</dbReference>
<sequence>MLANKPFELPTIEESTLIFEESLIKIQRDTLKLKDSPPYRYYSLLTPPYAVVILALTHNGTYVLNEEYRHPTKRILLSCPGGFLNDEKEDPIEAAKRELEEETGFHAETFTLIGSAYPYAGISRQKTFYVKATGTVLTTSPSLEPSEIIRTRLITPQQLNQTMAEFELDGTLCTALFFNARHHS</sequence>
<dbReference type="PANTHER" id="PTHR11839">
    <property type="entry name" value="UDP/ADP-SUGAR PYROPHOSPHATASE"/>
    <property type="match status" value="1"/>
</dbReference>
<keyword evidence="5 9" id="KW-0378">Hydrolase</keyword>
<dbReference type="Gene3D" id="3.90.79.10">
    <property type="entry name" value="Nucleoside Triphosphate Pyrophosphohydrolase"/>
    <property type="match status" value="1"/>
</dbReference>
<evidence type="ECO:0000313" key="10">
    <source>
        <dbReference type="Proteomes" id="UP000069902"/>
    </source>
</evidence>
<evidence type="ECO:0000256" key="1">
    <source>
        <dbReference type="ARBA" id="ARBA00000847"/>
    </source>
</evidence>
<dbReference type="InterPro" id="IPR000086">
    <property type="entry name" value="NUDIX_hydrolase_dom"/>
</dbReference>
<evidence type="ECO:0000256" key="4">
    <source>
        <dbReference type="ARBA" id="ARBA00016377"/>
    </source>
</evidence>
<keyword evidence="10" id="KW-1185">Reference proteome</keyword>
<gene>
    <name evidence="9" type="ORF">PNK_1631</name>
</gene>
<dbReference type="GO" id="GO:0006753">
    <property type="term" value="P:nucleoside phosphate metabolic process"/>
    <property type="evidence" value="ECO:0007669"/>
    <property type="project" value="TreeGrafter"/>
</dbReference>
<dbReference type="InterPro" id="IPR015797">
    <property type="entry name" value="NUDIX_hydrolase-like_dom_sf"/>
</dbReference>
<dbReference type="STRING" id="389348.PNK_1631"/>
<evidence type="ECO:0000256" key="6">
    <source>
        <dbReference type="ARBA" id="ARBA00032162"/>
    </source>
</evidence>
<dbReference type="EMBL" id="LN879502">
    <property type="protein sequence ID" value="CUI17240.1"/>
    <property type="molecule type" value="Genomic_DNA"/>
</dbReference>
<organism evidence="9 10">
    <name type="scientific">Candidatus Protochlamydia naegleriophila</name>
    <dbReference type="NCBI Taxonomy" id="389348"/>
    <lineage>
        <taxon>Bacteria</taxon>
        <taxon>Pseudomonadati</taxon>
        <taxon>Chlamydiota</taxon>
        <taxon>Chlamydiia</taxon>
        <taxon>Parachlamydiales</taxon>
        <taxon>Parachlamydiaceae</taxon>
        <taxon>Candidatus Protochlamydia</taxon>
    </lineage>
</organism>
<dbReference type="AlphaFoldDB" id="A0A0U5JBK2"/>
<evidence type="ECO:0000256" key="2">
    <source>
        <dbReference type="ARBA" id="ARBA00001946"/>
    </source>
</evidence>
<comment type="cofactor">
    <cofactor evidence="2">
        <name>Mg(2+)</name>
        <dbReference type="ChEBI" id="CHEBI:18420"/>
    </cofactor>
</comment>